<dbReference type="AlphaFoldDB" id="A0A4Y2RW73"/>
<accession>A0A4Y2RW73</accession>
<dbReference type="EMBL" id="BGPR01018785">
    <property type="protein sequence ID" value="GBN80134.1"/>
    <property type="molecule type" value="Genomic_DNA"/>
</dbReference>
<reference evidence="1 2" key="1">
    <citation type="journal article" date="2019" name="Sci. Rep.">
        <title>Orb-weaving spider Araneus ventricosus genome elucidates the spidroin gene catalogue.</title>
        <authorList>
            <person name="Kono N."/>
            <person name="Nakamura H."/>
            <person name="Ohtoshi R."/>
            <person name="Moran D.A.P."/>
            <person name="Shinohara A."/>
            <person name="Yoshida Y."/>
            <person name="Fujiwara M."/>
            <person name="Mori M."/>
            <person name="Tomita M."/>
            <person name="Arakawa K."/>
        </authorList>
    </citation>
    <scope>NUCLEOTIDE SEQUENCE [LARGE SCALE GENOMIC DNA]</scope>
</reference>
<evidence type="ECO:0000313" key="1">
    <source>
        <dbReference type="EMBL" id="GBN80134.1"/>
    </source>
</evidence>
<name>A0A4Y2RW73_ARAVE</name>
<sequence>MEKQLKYVLLLSLKEMTLRRVAVLLWSGSDILVSISKFRHEGSGIEESTREWLETIEPKIKDKVLKLELPKSLTEQMIDIVRPIGLQIKRWKESQEYHLGIEIQEIILPNSAKLCWTSAGSINNRKTAEELVRCDVLDVVQRYKLACINCLEDYIPLLWEKLPENVKEFYYNDKYLSPDLQFCWPRIFKGELSKLDYLLRTSDRNLTTFNQWAFEHSAGNGNKTAAEYFFHKLTHEEREASLMRTVKAVFRNRFVAQFRYLSQNEELSEILCYLLSVMSPEKQIEIFKERPIDVLWLFLDWPRQDLFLENAGLLWTFLLPSAFGDLLYQIVKSFTDSYPWFPKLFQDFFIQSSLDFKNYFVDEPEFNSTCSPTCNFLSVVPCFEDSETIEVILRNVDAAARVKFVFYRPILNFFYKCVLKDKWHRVEGCLREAALSKEDRKRWKEAFTVFFLKRSFGRECVNRKFKRFFEFFDETDASSDKLKKAQKCKFESCCPK</sequence>
<organism evidence="1 2">
    <name type="scientific">Araneus ventricosus</name>
    <name type="common">Orbweaver spider</name>
    <name type="synonym">Epeira ventricosa</name>
    <dbReference type="NCBI Taxonomy" id="182803"/>
    <lineage>
        <taxon>Eukaryota</taxon>
        <taxon>Metazoa</taxon>
        <taxon>Ecdysozoa</taxon>
        <taxon>Arthropoda</taxon>
        <taxon>Chelicerata</taxon>
        <taxon>Arachnida</taxon>
        <taxon>Araneae</taxon>
        <taxon>Araneomorphae</taxon>
        <taxon>Entelegynae</taxon>
        <taxon>Araneoidea</taxon>
        <taxon>Araneidae</taxon>
        <taxon>Araneus</taxon>
    </lineage>
</organism>
<keyword evidence="2" id="KW-1185">Reference proteome</keyword>
<gene>
    <name evidence="1" type="ORF">AVEN_133763_1</name>
</gene>
<proteinExistence type="predicted"/>
<protein>
    <submittedName>
        <fullName evidence="1">Uncharacterized protein</fullName>
    </submittedName>
</protein>
<evidence type="ECO:0000313" key="2">
    <source>
        <dbReference type="Proteomes" id="UP000499080"/>
    </source>
</evidence>
<dbReference type="Proteomes" id="UP000499080">
    <property type="component" value="Unassembled WGS sequence"/>
</dbReference>
<comment type="caution">
    <text evidence="1">The sequence shown here is derived from an EMBL/GenBank/DDBJ whole genome shotgun (WGS) entry which is preliminary data.</text>
</comment>